<evidence type="ECO:0000256" key="1">
    <source>
        <dbReference type="ARBA" id="ARBA00022723"/>
    </source>
</evidence>
<feature type="active site" description="Proton acceptor" evidence="3">
    <location>
        <position position="133"/>
    </location>
</feature>
<name>A0A6L5R2Z8_9MICO</name>
<dbReference type="GO" id="GO:0016787">
    <property type="term" value="F:hydrolase activity"/>
    <property type="evidence" value="ECO:0007669"/>
    <property type="project" value="UniProtKB-KW"/>
</dbReference>
<dbReference type="InterPro" id="IPR011650">
    <property type="entry name" value="Peptidase_M20_dimer"/>
</dbReference>
<sequence length="376" mass="38600">MAEILHDLERLVRVESPSADHAAVARSADVVAEIGEQRIGFAPERIVVDGCTHLRWHLGSPEPDAPRVLLLAHHDTVWPIGSLETHPFSLQDGVVRGPGCFDMLTGLVMAVHAAAHLGHLPDAAVTLLVTGDEELGSQTSRALIEQEADGCVAALVLEASGDGGALKIGRKGTSTYRVEIAGRAAHAGLEPEKGLNATLELAHQVGVVAGFADASVGTSVTPTVARSGTTINTVPAHASFDVDVRALTVEEQERVDAAFRSLVSSTGARIAVHGGVGRPPLEIAATEGVWRRARAVADELGMSLPDAIVVGGASDGNFTAGIGVPTLDGLGAVGGGAHADHEHVMVEDIPARTALLTGLIVDLLGVDGPGSSGAIR</sequence>
<dbReference type="SUPFAM" id="SSF53187">
    <property type="entry name" value="Zn-dependent exopeptidases"/>
    <property type="match status" value="1"/>
</dbReference>
<dbReference type="Gene3D" id="3.40.630.10">
    <property type="entry name" value="Zn peptidases"/>
    <property type="match status" value="1"/>
</dbReference>
<keyword evidence="6" id="KW-1185">Reference proteome</keyword>
<accession>A0A6L5R2Z8</accession>
<dbReference type="InterPro" id="IPR050072">
    <property type="entry name" value="Peptidase_M20A"/>
</dbReference>
<evidence type="ECO:0000313" key="6">
    <source>
        <dbReference type="Proteomes" id="UP000476511"/>
    </source>
</evidence>
<dbReference type="PIRSF" id="PIRSF037238">
    <property type="entry name" value="Carboxypeptidase_G2"/>
    <property type="match status" value="1"/>
</dbReference>
<feature type="domain" description="Peptidase M20 dimerisation" evidence="4">
    <location>
        <begin position="168"/>
        <end position="267"/>
    </location>
</feature>
<dbReference type="PANTHER" id="PTHR43808">
    <property type="entry name" value="ACETYLORNITHINE DEACETYLASE"/>
    <property type="match status" value="1"/>
</dbReference>
<comment type="caution">
    <text evidence="5">The sequence shown here is derived from an EMBL/GenBank/DDBJ whole genome shotgun (WGS) entry which is preliminary data.</text>
</comment>
<dbReference type="Pfam" id="PF01546">
    <property type="entry name" value="Peptidase_M20"/>
    <property type="match status" value="1"/>
</dbReference>
<keyword evidence="1" id="KW-0479">Metal-binding</keyword>
<proteinExistence type="predicted"/>
<dbReference type="Proteomes" id="UP000476511">
    <property type="component" value="Unassembled WGS sequence"/>
</dbReference>
<dbReference type="EMBL" id="WKJD01000016">
    <property type="protein sequence ID" value="MRX44360.1"/>
    <property type="molecule type" value="Genomic_DNA"/>
</dbReference>
<dbReference type="InterPro" id="IPR036264">
    <property type="entry name" value="Bact_exopeptidase_dim_dom"/>
</dbReference>
<dbReference type="CDD" id="cd03885">
    <property type="entry name" value="M20_CPDG2"/>
    <property type="match status" value="1"/>
</dbReference>
<protein>
    <submittedName>
        <fullName evidence="5">M20/M25/M40 family metallo-hydrolase</fullName>
    </submittedName>
</protein>
<dbReference type="AlphaFoldDB" id="A0A6L5R2Z8"/>
<evidence type="ECO:0000313" key="5">
    <source>
        <dbReference type="EMBL" id="MRX44360.1"/>
    </source>
</evidence>
<evidence type="ECO:0000259" key="4">
    <source>
        <dbReference type="Pfam" id="PF07687"/>
    </source>
</evidence>
<dbReference type="SUPFAM" id="SSF55031">
    <property type="entry name" value="Bacterial exopeptidase dimerisation domain"/>
    <property type="match status" value="1"/>
</dbReference>
<keyword evidence="2 5" id="KW-0378">Hydrolase</keyword>
<dbReference type="GO" id="GO:0046872">
    <property type="term" value="F:metal ion binding"/>
    <property type="evidence" value="ECO:0007669"/>
    <property type="project" value="UniProtKB-KW"/>
</dbReference>
<gene>
    <name evidence="5" type="ORF">GJR97_11545</name>
</gene>
<dbReference type="InterPro" id="IPR002933">
    <property type="entry name" value="Peptidase_M20"/>
</dbReference>
<organism evidence="5 6">
    <name type="scientific">Agromyces kandeliae</name>
    <dbReference type="NCBI Taxonomy" id="2666141"/>
    <lineage>
        <taxon>Bacteria</taxon>
        <taxon>Bacillati</taxon>
        <taxon>Actinomycetota</taxon>
        <taxon>Actinomycetes</taxon>
        <taxon>Micrococcales</taxon>
        <taxon>Microbacteriaceae</taxon>
        <taxon>Agromyces</taxon>
    </lineage>
</organism>
<evidence type="ECO:0000256" key="2">
    <source>
        <dbReference type="ARBA" id="ARBA00022801"/>
    </source>
</evidence>
<dbReference type="Pfam" id="PF07687">
    <property type="entry name" value="M20_dimer"/>
    <property type="match status" value="1"/>
</dbReference>
<dbReference type="PANTHER" id="PTHR43808:SF9">
    <property type="entry name" value="BLL0789 PROTEIN"/>
    <property type="match status" value="1"/>
</dbReference>
<evidence type="ECO:0000256" key="3">
    <source>
        <dbReference type="PIRSR" id="PIRSR037238-1"/>
    </source>
</evidence>
<dbReference type="InterPro" id="IPR017150">
    <property type="entry name" value="Pept_M20_glutamate_carboxypep"/>
</dbReference>
<dbReference type="Gene3D" id="3.30.70.360">
    <property type="match status" value="1"/>
</dbReference>
<feature type="active site" evidence="3">
    <location>
        <position position="75"/>
    </location>
</feature>
<reference evidence="5 6" key="1">
    <citation type="submission" date="2019-11" db="EMBL/GenBank/DDBJ databases">
        <title>Agromyces kandeliae sp. nov., isolated from mangrove soil.</title>
        <authorList>
            <person name="Wang R."/>
        </authorList>
    </citation>
    <scope>NUCLEOTIDE SEQUENCE [LARGE SCALE GENOMIC DNA]</scope>
    <source>
        <strain evidence="5 6">Q22</strain>
    </source>
</reference>